<organism evidence="2 3">
    <name type="scientific">Paractinoplanes pyxinae</name>
    <dbReference type="NCBI Taxonomy" id="2997416"/>
    <lineage>
        <taxon>Bacteria</taxon>
        <taxon>Bacillati</taxon>
        <taxon>Actinomycetota</taxon>
        <taxon>Actinomycetes</taxon>
        <taxon>Micromonosporales</taxon>
        <taxon>Micromonosporaceae</taxon>
        <taxon>Paractinoplanes</taxon>
    </lineage>
</organism>
<comment type="caution">
    <text evidence="2">The sequence shown here is derived from an EMBL/GenBank/DDBJ whole genome shotgun (WGS) entry which is preliminary data.</text>
</comment>
<evidence type="ECO:0000313" key="3">
    <source>
        <dbReference type="Proteomes" id="UP001151002"/>
    </source>
</evidence>
<dbReference type="InterPro" id="IPR002347">
    <property type="entry name" value="SDR_fam"/>
</dbReference>
<name>A0ABT4B9K8_9ACTN</name>
<dbReference type="Pfam" id="PF00106">
    <property type="entry name" value="adh_short"/>
    <property type="match status" value="1"/>
</dbReference>
<dbReference type="EMBL" id="JAPNTZ010000014">
    <property type="protein sequence ID" value="MCY1143194.1"/>
    <property type="molecule type" value="Genomic_DNA"/>
</dbReference>
<keyword evidence="3" id="KW-1185">Reference proteome</keyword>
<dbReference type="PANTHER" id="PTHR43157:SF31">
    <property type="entry name" value="PHOSPHATIDYLINOSITOL-GLYCAN BIOSYNTHESIS CLASS F PROTEIN"/>
    <property type="match status" value="1"/>
</dbReference>
<evidence type="ECO:0000313" key="2">
    <source>
        <dbReference type="EMBL" id="MCY1143194.1"/>
    </source>
</evidence>
<dbReference type="Gene3D" id="3.40.50.720">
    <property type="entry name" value="NAD(P)-binding Rossmann-like Domain"/>
    <property type="match status" value="1"/>
</dbReference>
<dbReference type="PANTHER" id="PTHR43157">
    <property type="entry name" value="PHOSPHATIDYLINOSITOL-GLYCAN BIOSYNTHESIS CLASS F PROTEIN-RELATED"/>
    <property type="match status" value="1"/>
</dbReference>
<dbReference type="InterPro" id="IPR036291">
    <property type="entry name" value="NAD(P)-bd_dom_sf"/>
</dbReference>
<proteinExistence type="predicted"/>
<keyword evidence="1" id="KW-0560">Oxidoreductase</keyword>
<dbReference type="SUPFAM" id="SSF51735">
    <property type="entry name" value="NAD(P)-binding Rossmann-fold domains"/>
    <property type="match status" value="1"/>
</dbReference>
<protein>
    <submittedName>
        <fullName evidence="2">SDR family NAD(P)-dependent oxidoreductase</fullName>
    </submittedName>
</protein>
<dbReference type="RefSeq" id="WP_267567704.1">
    <property type="nucleotide sequence ID" value="NZ_JAPNTZ010000014.1"/>
</dbReference>
<dbReference type="PRINTS" id="PR00081">
    <property type="entry name" value="GDHRDH"/>
</dbReference>
<sequence>MELAGKTVVLTGATSGIGLATAQRLAGRVGLLILHGIEPSSPLPPRNDVAYFRADFSSLEAVAGLASRIRGIARHIDILVNNAARPGPPHRTIASSGFELTFQTNYLATVALTRLLGEPDRIVNVASATHLSATLDPDDVNLARHRYAPGTAYAQSKLALVTETCRLAGTLQKTTRTAVSVHPGIVSTALLHAMFSIRGDDPQHAAGNLLHVIGEDYDNGTYYDESTPAAPNPTATAPAFQRALFELTEAALNGVAPGARSS</sequence>
<reference evidence="2" key="1">
    <citation type="submission" date="2022-11" db="EMBL/GenBank/DDBJ databases">
        <authorList>
            <person name="Somphong A."/>
            <person name="Phongsopitanun W."/>
        </authorList>
    </citation>
    <scope>NUCLEOTIDE SEQUENCE</scope>
    <source>
        <strain evidence="2">Pm04-4</strain>
    </source>
</reference>
<gene>
    <name evidence="2" type="ORF">OWR29_34795</name>
</gene>
<accession>A0ABT4B9K8</accession>
<evidence type="ECO:0000256" key="1">
    <source>
        <dbReference type="ARBA" id="ARBA00023002"/>
    </source>
</evidence>
<dbReference type="Proteomes" id="UP001151002">
    <property type="component" value="Unassembled WGS sequence"/>
</dbReference>